<dbReference type="InParanoid" id="A0A7N2L6S3"/>
<accession>A0A7N2L6S3</accession>
<dbReference type="AlphaFoldDB" id="A0A7N2L6S3"/>
<dbReference type="Proteomes" id="UP000594261">
    <property type="component" value="Chromosome 3"/>
</dbReference>
<keyword evidence="2" id="KW-1185">Reference proteome</keyword>
<dbReference type="EnsemblPlants" id="QL03p023679:mrna">
    <property type="protein sequence ID" value="QL03p023679:mrna:CDS:1"/>
    <property type="gene ID" value="QL03p023679"/>
</dbReference>
<evidence type="ECO:0000313" key="2">
    <source>
        <dbReference type="Proteomes" id="UP000594261"/>
    </source>
</evidence>
<dbReference type="EMBL" id="LRBV02000003">
    <property type="status" value="NOT_ANNOTATED_CDS"/>
    <property type="molecule type" value="Genomic_DNA"/>
</dbReference>
<reference evidence="1" key="2">
    <citation type="submission" date="2021-01" db="UniProtKB">
        <authorList>
            <consortium name="EnsemblPlants"/>
        </authorList>
    </citation>
    <scope>IDENTIFICATION</scope>
</reference>
<evidence type="ECO:0000313" key="1">
    <source>
        <dbReference type="EnsemblPlants" id="QL03p023679:mrna:CDS:1"/>
    </source>
</evidence>
<sequence length="111" mass="12921">MCTSLSRYMLYLLVKHPYMLPIGSAHIKFWDIYVGLRDFMEEQLSKPVTQKETLDMLKKMTAKDLLTAKDGDKSILVIFYSCKLKFALSTIKDETWEIFKKLSLAGFSKKK</sequence>
<name>A0A7N2L6S3_QUELO</name>
<reference evidence="1 2" key="1">
    <citation type="journal article" date="2016" name="G3 (Bethesda)">
        <title>First Draft Assembly and Annotation of the Genome of a California Endemic Oak Quercus lobata Nee (Fagaceae).</title>
        <authorList>
            <person name="Sork V.L."/>
            <person name="Fitz-Gibbon S.T."/>
            <person name="Puiu D."/>
            <person name="Crepeau M."/>
            <person name="Gugger P.F."/>
            <person name="Sherman R."/>
            <person name="Stevens K."/>
            <person name="Langley C.H."/>
            <person name="Pellegrini M."/>
            <person name="Salzberg S.L."/>
        </authorList>
    </citation>
    <scope>NUCLEOTIDE SEQUENCE [LARGE SCALE GENOMIC DNA]</scope>
    <source>
        <strain evidence="1 2">cv. SW786</strain>
    </source>
</reference>
<dbReference type="Gramene" id="QL03p023679:mrna">
    <property type="protein sequence ID" value="QL03p023679:mrna:CDS:1"/>
    <property type="gene ID" value="QL03p023679"/>
</dbReference>
<proteinExistence type="predicted"/>
<protein>
    <submittedName>
        <fullName evidence="1">Uncharacterized protein</fullName>
    </submittedName>
</protein>
<organism evidence="1 2">
    <name type="scientific">Quercus lobata</name>
    <name type="common">Valley oak</name>
    <dbReference type="NCBI Taxonomy" id="97700"/>
    <lineage>
        <taxon>Eukaryota</taxon>
        <taxon>Viridiplantae</taxon>
        <taxon>Streptophyta</taxon>
        <taxon>Embryophyta</taxon>
        <taxon>Tracheophyta</taxon>
        <taxon>Spermatophyta</taxon>
        <taxon>Magnoliopsida</taxon>
        <taxon>eudicotyledons</taxon>
        <taxon>Gunneridae</taxon>
        <taxon>Pentapetalae</taxon>
        <taxon>rosids</taxon>
        <taxon>fabids</taxon>
        <taxon>Fagales</taxon>
        <taxon>Fagaceae</taxon>
        <taxon>Quercus</taxon>
    </lineage>
</organism>